<sequence>MSGVDPSVNWKSHASLGMLRAAPHAGAAELLSARTVRQWTTKYHPSNTSEYKYKGKVKDMEGIIHFWESPFMVLSCVSRATCEQQVEKNGDIAKLLFSYDRINQVLILQMPSRSHEAAISAFGDLDTQKLARMNTGSSHLRNLHSSDVEISQRKKAPDRSWLPIRLPEGMGYPESQAQLECDASWWLEASRGHVGAVITIGIERTKDKLPLEDGKWENRQRPTGQILYKGSVPQLIESACVQSTSQADGAITIPFEKIFLRSPTSQESDLVLTQEDLRQLATFVWTVPEYTETG</sequence>
<dbReference type="RefSeq" id="XP_045289233.1">
    <property type="nucleotide sequence ID" value="XM_045429338.1"/>
</dbReference>
<gene>
    <name evidence="1" type="ORF">HCBG_02289</name>
</gene>
<organism evidence="1 2">
    <name type="scientific">Ajellomyces capsulatus (strain G186AR / H82 / ATCC MYA-2454 / RMSCC 2432)</name>
    <name type="common">Darling's disease fungus</name>
    <name type="synonym">Histoplasma capsulatum</name>
    <dbReference type="NCBI Taxonomy" id="447093"/>
    <lineage>
        <taxon>Eukaryota</taxon>
        <taxon>Fungi</taxon>
        <taxon>Dikarya</taxon>
        <taxon>Ascomycota</taxon>
        <taxon>Pezizomycotina</taxon>
        <taxon>Eurotiomycetes</taxon>
        <taxon>Eurotiomycetidae</taxon>
        <taxon>Onygenales</taxon>
        <taxon>Ajellomycetaceae</taxon>
        <taxon>Histoplasma</taxon>
    </lineage>
</organism>
<proteinExistence type="predicted"/>
<protein>
    <submittedName>
        <fullName evidence="1">Uncharacterized protein</fullName>
    </submittedName>
</protein>
<accession>C0NIN2</accession>
<evidence type="ECO:0000313" key="2">
    <source>
        <dbReference type="Proteomes" id="UP000001631"/>
    </source>
</evidence>
<dbReference type="GeneID" id="69035305"/>
<reference evidence="1" key="1">
    <citation type="submission" date="2009-02" db="EMBL/GenBank/DDBJ databases">
        <title>The Genome Sequence of Ajellomyces capsulatus strain G186AR.</title>
        <authorList>
            <consortium name="The Broad Institute Genome Sequencing Platform"/>
            <person name="Champion M."/>
            <person name="Cuomo C."/>
            <person name="Ma L.-J."/>
            <person name="Henn M.R."/>
            <person name="Sil A."/>
            <person name="Goldman B."/>
            <person name="Young S.K."/>
            <person name="Kodira C.D."/>
            <person name="Zeng Q."/>
            <person name="Koehrsen M."/>
            <person name="Alvarado L."/>
            <person name="Berlin A."/>
            <person name="Borenstein D."/>
            <person name="Chen Z."/>
            <person name="Engels R."/>
            <person name="Freedman E."/>
            <person name="Gellesch M."/>
            <person name="Goldberg J."/>
            <person name="Griggs A."/>
            <person name="Gujja S."/>
            <person name="Heiman D."/>
            <person name="Hepburn T."/>
            <person name="Howarth C."/>
            <person name="Jen D."/>
            <person name="Larson L."/>
            <person name="Lewis B."/>
            <person name="Mehta T."/>
            <person name="Park D."/>
            <person name="Pearson M."/>
            <person name="Roberts A."/>
            <person name="Saif S."/>
            <person name="Shea T."/>
            <person name="Shenoy N."/>
            <person name="Sisk P."/>
            <person name="Stolte C."/>
            <person name="Sykes S."/>
            <person name="Walk T."/>
            <person name="White J."/>
            <person name="Yandava C."/>
            <person name="Klein B."/>
            <person name="McEwen J.G."/>
            <person name="Puccia R."/>
            <person name="Goldman G.H."/>
            <person name="Felipe M.S."/>
            <person name="Nino-Vega G."/>
            <person name="San-Blas G."/>
            <person name="Taylor J."/>
            <person name="Mendoza L."/>
            <person name="Galagan J."/>
            <person name="Nusbaum C."/>
            <person name="Birren B."/>
        </authorList>
    </citation>
    <scope>NUCLEOTIDE SEQUENCE</scope>
    <source>
        <strain evidence="1">G186AR</strain>
    </source>
</reference>
<dbReference type="VEuPathDB" id="FungiDB:I7I50_10856"/>
<keyword evidence="2" id="KW-1185">Reference proteome</keyword>
<dbReference type="EMBL" id="GG663365">
    <property type="protein sequence ID" value="EEH08752.1"/>
    <property type="molecule type" value="Genomic_DNA"/>
</dbReference>
<dbReference type="HOGENOM" id="CLU_058490_3_2_1"/>
<name>C0NIN2_AJECG</name>
<dbReference type="Proteomes" id="UP000001631">
    <property type="component" value="Unassembled WGS sequence"/>
</dbReference>
<dbReference type="AlphaFoldDB" id="C0NIN2"/>
<dbReference type="InParanoid" id="C0NIN2"/>
<evidence type="ECO:0000313" key="1">
    <source>
        <dbReference type="EMBL" id="EEH08752.1"/>
    </source>
</evidence>